<dbReference type="AlphaFoldDB" id="A0A0A6VV11"/>
<keyword evidence="3" id="KW-1185">Reference proteome</keyword>
<dbReference type="RefSeq" id="WP_035924430.1">
    <property type="nucleotide sequence ID" value="NZ_JSUH01000003.1"/>
</dbReference>
<name>A0A0A6VV11_KOCRO</name>
<organism evidence="2 3">
    <name type="scientific">Kocuria rosea subsp. polaris</name>
    <dbReference type="NCBI Taxonomy" id="136273"/>
    <lineage>
        <taxon>Bacteria</taxon>
        <taxon>Bacillati</taxon>
        <taxon>Actinomycetota</taxon>
        <taxon>Actinomycetes</taxon>
        <taxon>Micrococcales</taxon>
        <taxon>Micrococcaceae</taxon>
        <taxon>Kocuria</taxon>
    </lineage>
</organism>
<gene>
    <name evidence="2" type="ORF">GY22_05030</name>
</gene>
<evidence type="ECO:0000313" key="3">
    <source>
        <dbReference type="Proteomes" id="UP000030466"/>
    </source>
</evidence>
<dbReference type="Proteomes" id="UP000030466">
    <property type="component" value="Unassembled WGS sequence"/>
</dbReference>
<proteinExistence type="predicted"/>
<feature type="region of interest" description="Disordered" evidence="1">
    <location>
        <begin position="1"/>
        <end position="28"/>
    </location>
</feature>
<accession>A0A0A6VV11</accession>
<reference evidence="2 3" key="1">
    <citation type="journal article" date="2003" name="Int. J. Syst. Evol. Microbiol.">
        <title>Kocuria polaris sp. nov., an orange-pigmented psychrophilic bacterium isolated from an Antarctic cyanobacterial mat sample.</title>
        <authorList>
            <person name="Reddy G.S."/>
            <person name="Prakash J.S."/>
            <person name="Prabahar V."/>
            <person name="Matsumoto G.I."/>
            <person name="Stackebrandt E."/>
            <person name="Shivaji S."/>
        </authorList>
    </citation>
    <scope>NUCLEOTIDE SEQUENCE [LARGE SCALE GENOMIC DNA]</scope>
    <source>
        <strain evidence="2 3">CMS 76or</strain>
    </source>
</reference>
<protein>
    <submittedName>
        <fullName evidence="2">Uncharacterized protein</fullName>
    </submittedName>
</protein>
<dbReference type="EMBL" id="JSUH01000003">
    <property type="protein sequence ID" value="KHD98406.1"/>
    <property type="molecule type" value="Genomic_DNA"/>
</dbReference>
<comment type="caution">
    <text evidence="2">The sequence shown here is derived from an EMBL/GenBank/DDBJ whole genome shotgun (WGS) entry which is preliminary data.</text>
</comment>
<evidence type="ECO:0000313" key="2">
    <source>
        <dbReference type="EMBL" id="KHD98406.1"/>
    </source>
</evidence>
<evidence type="ECO:0000256" key="1">
    <source>
        <dbReference type="SAM" id="MobiDB-lite"/>
    </source>
</evidence>
<sequence length="72" mass="7799">MTGTTPGPIVEVIDRTSLPPRPPQRLDDPAVPVLQEEILTRRPARVDVVSGAAPAVQGYRTVCRELLERAGL</sequence>